<dbReference type="OrthoDB" id="1301766at2759"/>
<dbReference type="PANTHER" id="PTHR33116">
    <property type="entry name" value="REVERSE TRANSCRIPTASE ZINC-BINDING DOMAIN-CONTAINING PROTEIN-RELATED-RELATED"/>
    <property type="match status" value="1"/>
</dbReference>
<reference evidence="1 2" key="1">
    <citation type="submission" date="2020-09" db="EMBL/GenBank/DDBJ databases">
        <title>De no assembly of potato wild relative species, Solanum commersonii.</title>
        <authorList>
            <person name="Cho K."/>
        </authorList>
    </citation>
    <scope>NUCLEOTIDE SEQUENCE [LARGE SCALE GENOMIC DNA]</scope>
    <source>
        <strain evidence="1">LZ3.2</strain>
        <tissue evidence="1">Leaf</tissue>
    </source>
</reference>
<dbReference type="PANTHER" id="PTHR33116:SF67">
    <property type="entry name" value="REVERSE TRANSCRIPTASE"/>
    <property type="match status" value="1"/>
</dbReference>
<keyword evidence="2" id="KW-1185">Reference proteome</keyword>
<name>A0A9J5XBK3_SOLCO</name>
<dbReference type="AlphaFoldDB" id="A0A9J5XBK3"/>
<dbReference type="EMBL" id="JACXVP010000009">
    <property type="protein sequence ID" value="KAG5585745.1"/>
    <property type="molecule type" value="Genomic_DNA"/>
</dbReference>
<accession>A0A9J5XBK3</accession>
<protein>
    <submittedName>
        <fullName evidence="1">Uncharacterized protein</fullName>
    </submittedName>
</protein>
<proteinExistence type="predicted"/>
<organism evidence="1 2">
    <name type="scientific">Solanum commersonii</name>
    <name type="common">Commerson's wild potato</name>
    <name type="synonym">Commerson's nightshade</name>
    <dbReference type="NCBI Taxonomy" id="4109"/>
    <lineage>
        <taxon>Eukaryota</taxon>
        <taxon>Viridiplantae</taxon>
        <taxon>Streptophyta</taxon>
        <taxon>Embryophyta</taxon>
        <taxon>Tracheophyta</taxon>
        <taxon>Spermatophyta</taxon>
        <taxon>Magnoliopsida</taxon>
        <taxon>eudicotyledons</taxon>
        <taxon>Gunneridae</taxon>
        <taxon>Pentapetalae</taxon>
        <taxon>asterids</taxon>
        <taxon>lamiids</taxon>
        <taxon>Solanales</taxon>
        <taxon>Solanaceae</taxon>
        <taxon>Solanoideae</taxon>
        <taxon>Solaneae</taxon>
        <taxon>Solanum</taxon>
    </lineage>
</organism>
<dbReference type="Proteomes" id="UP000824120">
    <property type="component" value="Chromosome 9"/>
</dbReference>
<sequence>MEHRGFKDVVRKNWDDNYSTNPFLDFKIKIKKVKAALASWSRETYGETFKQLIISEDIARIKEKAEYARYLQLQEKSWQQKAGMTGLKVGIGTKDSFIAWCKGEDKNEGKKNTECTWDRDQTNVTLLVHILELISEDDNTELGIVGDEEEVKNVVFKLNGDSSSGLHGLTATTNIQINLFTRMIRGQFLMKYLGCPIIHTRKRKEHYTNLFDKIKGRLENWNGRMLSYRGKIVLLSTVRQSIPIYVLSLIMPPNCVIKGIHRIFAKFY</sequence>
<evidence type="ECO:0000313" key="1">
    <source>
        <dbReference type="EMBL" id="KAG5585745.1"/>
    </source>
</evidence>
<evidence type="ECO:0000313" key="2">
    <source>
        <dbReference type="Proteomes" id="UP000824120"/>
    </source>
</evidence>
<comment type="caution">
    <text evidence="1">The sequence shown here is derived from an EMBL/GenBank/DDBJ whole genome shotgun (WGS) entry which is preliminary data.</text>
</comment>
<gene>
    <name evidence="1" type="ORF">H5410_046179</name>
</gene>